<protein>
    <submittedName>
        <fullName evidence="1">Uncharacterized protein</fullName>
    </submittedName>
</protein>
<evidence type="ECO:0000313" key="1">
    <source>
        <dbReference type="EMBL" id="EJP72460.1"/>
    </source>
</evidence>
<dbReference type="AlphaFoldDB" id="J4WVW3"/>
<evidence type="ECO:0000313" key="2">
    <source>
        <dbReference type="Proteomes" id="UP000010116"/>
    </source>
</evidence>
<gene>
    <name evidence="1" type="ORF">NT02SARS_1253</name>
</gene>
<proteinExistence type="predicted"/>
<reference evidence="1 2" key="1">
    <citation type="journal article" date="2012" name="ISME J.">
        <title>Genomic insights to SAR86, an abundant and uncultivated marine bacterial lineage.</title>
        <authorList>
            <person name="Dupont C.L."/>
            <person name="Rusch D.B."/>
            <person name="Yooseph S."/>
            <person name="Lombardo M.J."/>
            <person name="Richter R.A."/>
            <person name="Valas R."/>
            <person name="Novotny M."/>
            <person name="Yee-Greenbaum J."/>
            <person name="Selengut J.D."/>
            <person name="Haft D.H."/>
            <person name="Halpern A.L."/>
            <person name="Lasken R.S."/>
            <person name="Nealson K."/>
            <person name="Friedman R."/>
            <person name="Venter J.C."/>
        </authorList>
    </citation>
    <scope>NUCLEOTIDE SEQUENCE [LARGE SCALE GENOMIC DNA]</scope>
</reference>
<accession>J4WVW3</accession>
<name>J4WVW3_9GAMM</name>
<organism evidence="1 2">
    <name type="scientific">SAR86 cluster bacterium SAR86B</name>
    <dbReference type="NCBI Taxonomy" id="1123867"/>
    <lineage>
        <taxon>Bacteria</taxon>
        <taxon>Pseudomonadati</taxon>
        <taxon>Pseudomonadota</taxon>
        <taxon>Gammaproteobacteria</taxon>
        <taxon>SAR86 cluster</taxon>
    </lineage>
</organism>
<sequence length="37" mass="4186">MIAKPNMNKIMLQIAGLVNFCLKDAYTQEIAINKYSP</sequence>
<dbReference type="Proteomes" id="UP000010116">
    <property type="component" value="Unassembled WGS sequence"/>
</dbReference>
<dbReference type="HOGENOM" id="CLU_3348516_0_0_6"/>
<dbReference type="EMBL" id="JH611193">
    <property type="protein sequence ID" value="EJP72460.1"/>
    <property type="molecule type" value="Genomic_DNA"/>
</dbReference>